<proteinExistence type="predicted"/>
<gene>
    <name evidence="1" type="ORF">RHMOL_Rhmol10G0278200</name>
</gene>
<name>A0ACC0M8Q6_RHOML</name>
<sequence>MGDDDISQVTATGTTSFMTAHYGSQIGKYPLIEDWVRALYREGQLLEAIDNWLGEDNVAEEVQRFFLLG</sequence>
<organism evidence="1 2">
    <name type="scientific">Rhododendron molle</name>
    <name type="common">Chinese azalea</name>
    <name type="synonym">Azalea mollis</name>
    <dbReference type="NCBI Taxonomy" id="49168"/>
    <lineage>
        <taxon>Eukaryota</taxon>
        <taxon>Viridiplantae</taxon>
        <taxon>Streptophyta</taxon>
        <taxon>Embryophyta</taxon>
        <taxon>Tracheophyta</taxon>
        <taxon>Spermatophyta</taxon>
        <taxon>Magnoliopsida</taxon>
        <taxon>eudicotyledons</taxon>
        <taxon>Gunneridae</taxon>
        <taxon>Pentapetalae</taxon>
        <taxon>asterids</taxon>
        <taxon>Ericales</taxon>
        <taxon>Ericaceae</taxon>
        <taxon>Ericoideae</taxon>
        <taxon>Rhodoreae</taxon>
        <taxon>Rhododendron</taxon>
    </lineage>
</organism>
<accession>A0ACC0M8Q6</accession>
<protein>
    <submittedName>
        <fullName evidence="1">Uncharacterized protein</fullName>
    </submittedName>
</protein>
<comment type="caution">
    <text evidence="1">The sequence shown here is derived from an EMBL/GenBank/DDBJ whole genome shotgun (WGS) entry which is preliminary data.</text>
</comment>
<evidence type="ECO:0000313" key="2">
    <source>
        <dbReference type="Proteomes" id="UP001062846"/>
    </source>
</evidence>
<dbReference type="Proteomes" id="UP001062846">
    <property type="component" value="Chromosome 10"/>
</dbReference>
<evidence type="ECO:0000313" key="1">
    <source>
        <dbReference type="EMBL" id="KAI8536713.1"/>
    </source>
</evidence>
<dbReference type="EMBL" id="CM046397">
    <property type="protein sequence ID" value="KAI8536713.1"/>
    <property type="molecule type" value="Genomic_DNA"/>
</dbReference>
<reference evidence="1" key="1">
    <citation type="submission" date="2022-02" db="EMBL/GenBank/DDBJ databases">
        <title>Plant Genome Project.</title>
        <authorList>
            <person name="Zhang R.-G."/>
        </authorList>
    </citation>
    <scope>NUCLEOTIDE SEQUENCE</scope>
    <source>
        <strain evidence="1">AT1</strain>
    </source>
</reference>
<keyword evidence="2" id="KW-1185">Reference proteome</keyword>